<dbReference type="EMBL" id="LWSG01000004">
    <property type="protein sequence ID" value="OAS88348.1"/>
    <property type="molecule type" value="Genomic_DNA"/>
</dbReference>
<dbReference type="RefSeq" id="WP_066328168.1">
    <property type="nucleotide sequence ID" value="NZ_LWSG01000004.1"/>
</dbReference>
<evidence type="ECO:0000313" key="1">
    <source>
        <dbReference type="EMBL" id="OAS88348.1"/>
    </source>
</evidence>
<dbReference type="AlphaFoldDB" id="A0A179T4Z1"/>
<organism evidence="1 2">
    <name type="scientific">Metabacillus litoralis</name>
    <dbReference type="NCBI Taxonomy" id="152268"/>
    <lineage>
        <taxon>Bacteria</taxon>
        <taxon>Bacillati</taxon>
        <taxon>Bacillota</taxon>
        <taxon>Bacilli</taxon>
        <taxon>Bacillales</taxon>
        <taxon>Bacillaceae</taxon>
        <taxon>Metabacillus</taxon>
    </lineage>
</organism>
<dbReference type="OrthoDB" id="2859043at2"/>
<protein>
    <submittedName>
        <fullName evidence="1">Uncharacterized protein</fullName>
    </submittedName>
</protein>
<dbReference type="Proteomes" id="UP000078534">
    <property type="component" value="Unassembled WGS sequence"/>
</dbReference>
<evidence type="ECO:0000313" key="2">
    <source>
        <dbReference type="Proteomes" id="UP000078534"/>
    </source>
</evidence>
<comment type="caution">
    <text evidence="1">The sequence shown here is derived from an EMBL/GenBank/DDBJ whole genome shotgun (WGS) entry which is preliminary data.</text>
</comment>
<keyword evidence="2" id="KW-1185">Reference proteome</keyword>
<proteinExistence type="predicted"/>
<dbReference type="STRING" id="152268.A6K24_16720"/>
<reference evidence="2" key="1">
    <citation type="submission" date="2016-04" db="EMBL/GenBank/DDBJ databases">
        <authorList>
            <person name="Lyu Z."/>
            <person name="Lyu W."/>
        </authorList>
    </citation>
    <scope>NUCLEOTIDE SEQUENCE [LARGE SCALE GENOMIC DNA]</scope>
    <source>
        <strain evidence="2">C44</strain>
    </source>
</reference>
<name>A0A179T4Z1_9BACI</name>
<sequence>MQHRVIESVVNELLLRSCSLVKVKVESTFPDGRLVGGKYHLGTHTITLYIDEIKKQCEQLFSTNKYFIDYLSIVLAHEIGHAEDQQLGDLCDQLDECRTQSERDKIALIIEENAWRYAESLLAGINYSIFEEVIFHSLQPYREKIKMNIA</sequence>
<accession>A0A179T4Z1</accession>
<gene>
    <name evidence="1" type="ORF">A6K24_16720</name>
</gene>